<dbReference type="PROSITE" id="PS00383">
    <property type="entry name" value="TYR_PHOSPHATASE_1"/>
    <property type="match status" value="1"/>
</dbReference>
<evidence type="ECO:0000256" key="1">
    <source>
        <dbReference type="SAM" id="MobiDB-lite"/>
    </source>
</evidence>
<sequence>MWTTLVGPPVSPLGGRRLRRRGHVMLSLFTFADRWVQPCATSPRRRCCRRWRGGRGGGCYGESEWMRRRVGPALERGGAAAALGVEAEAPRRLPIPSASRPHSSTPSRPTPSPSPSPPRSSPSLRAPHGSPGGGGGARHGVFAAWASFFPSRIGLDCQGPVPTVVGGSEIEAYCHIFRAAEQLHAASRWHSVIQLQGECPVRYDVQAVNLPVLEAKVTAVLGWMLALRNQGQKEVLSGLSGVASAFQGSEDSTMERIPPLTLFRGKRCCESMWVALANYLVPSEAQWLDIWRMLQRLKMPDMIQVSQGLMVIPVQRYFQIGFRGGQFSGVQLEWLLSKGFKIIVNLWEEDVKDDLYLSAVQEAVSLGKIEVVQRFTEVVSDSVKKPIYLHCQEGNGRTSVMVSRWKQCWATQNGSLNENDQLTNSPGFSSEGSKNSTSFTDHLRTKQSLSAEQNEPLTIKQLRFYGLEKLGHPLIVIIFYQLLLVLLMENHPAMEPPHLLRKGKSKLQGQQLILGHLMPAILKAILSLDHKNLLKGTIVKYLLACMPLPSTFFLDGREQVIFYPVLSQSLFKAYNMKFSMYEKIIISRPKKRSIQMSHVCCLLQSARTHCHLDLSSFLISARLELKDLSKAINLVQTRRNLVENDRVLLNPAHRAQQEYERTEKCSSRGSDVLRIANLLGVCKQVGSSFHFQNGKVDEWHEQPAAIGVDWVTIDGQIVGAWINLV</sequence>
<dbReference type="InterPro" id="IPR044706">
    <property type="entry name" value="AUG5_plant"/>
</dbReference>
<dbReference type="InterPro" id="IPR029021">
    <property type="entry name" value="Prot-tyrosine_phosphatase-like"/>
</dbReference>
<protein>
    <recommendedName>
        <fullName evidence="2">DSP-PTPase phosphatase fused to NAD+ Kinase domain-containing protein</fullName>
    </recommendedName>
</protein>
<feature type="compositionally biased region" description="Pro residues" evidence="1">
    <location>
        <begin position="108"/>
        <end position="120"/>
    </location>
</feature>
<dbReference type="GO" id="GO:0005876">
    <property type="term" value="C:spindle microtubule"/>
    <property type="evidence" value="ECO:0007669"/>
    <property type="project" value="InterPro"/>
</dbReference>
<dbReference type="Pfam" id="PF14817">
    <property type="entry name" value="HAUS5"/>
    <property type="match status" value="1"/>
</dbReference>
<dbReference type="EnsemblPlants" id="ONIVA04G11480.3">
    <property type="protein sequence ID" value="ONIVA04G11480.3"/>
    <property type="gene ID" value="ONIVA04G11480"/>
</dbReference>
<keyword evidence="4" id="KW-1185">Reference proteome</keyword>
<dbReference type="PANTHER" id="PTHR34968">
    <property type="entry name" value="AUGMIN SUBUNIT 5"/>
    <property type="match status" value="1"/>
</dbReference>
<feature type="domain" description="DSP-PTPase phosphatase fused to NAD+ Kinase" evidence="2">
    <location>
        <begin position="322"/>
        <end position="423"/>
    </location>
</feature>
<dbReference type="Gene3D" id="3.90.190.10">
    <property type="entry name" value="Protein tyrosine phosphatase superfamily"/>
    <property type="match status" value="1"/>
</dbReference>
<evidence type="ECO:0000259" key="2">
    <source>
        <dbReference type="Pfam" id="PF22741"/>
    </source>
</evidence>
<feature type="region of interest" description="Disordered" evidence="1">
    <location>
        <begin position="416"/>
        <end position="449"/>
    </location>
</feature>
<dbReference type="Pfam" id="PF22741">
    <property type="entry name" value="PTP-NADK"/>
    <property type="match status" value="1"/>
</dbReference>
<name>A0A0E0H141_ORYNI</name>
<dbReference type="STRING" id="4536.A0A0E0H141"/>
<reference evidence="3" key="2">
    <citation type="submission" date="2018-04" db="EMBL/GenBank/DDBJ databases">
        <title>OnivRS2 (Oryza nivara Reference Sequence Version 2).</title>
        <authorList>
            <person name="Zhang J."/>
            <person name="Kudrna D."/>
            <person name="Lee S."/>
            <person name="Talag J."/>
            <person name="Rajasekar S."/>
            <person name="Welchert J."/>
            <person name="Hsing Y.-I."/>
            <person name="Wing R.A."/>
        </authorList>
    </citation>
    <scope>NUCLEOTIDE SEQUENCE [LARGE SCALE GENOMIC DNA]</scope>
    <source>
        <strain evidence="3">SL10</strain>
    </source>
</reference>
<dbReference type="eggNOG" id="KOG2178">
    <property type="taxonomic scope" value="Eukaryota"/>
</dbReference>
<dbReference type="SUPFAM" id="SSF52799">
    <property type="entry name" value="(Phosphotyrosine protein) phosphatases II"/>
    <property type="match status" value="1"/>
</dbReference>
<feature type="region of interest" description="Disordered" evidence="1">
    <location>
        <begin position="85"/>
        <end position="136"/>
    </location>
</feature>
<dbReference type="Gramene" id="ONIVA04G11480.3">
    <property type="protein sequence ID" value="ONIVA04G11480.3"/>
    <property type="gene ID" value="ONIVA04G11480"/>
</dbReference>
<proteinExistence type="predicted"/>
<evidence type="ECO:0000313" key="3">
    <source>
        <dbReference type="EnsemblPlants" id="ONIVA04G11480.3"/>
    </source>
</evidence>
<accession>A0A0E0H141</accession>
<organism evidence="3">
    <name type="scientific">Oryza nivara</name>
    <name type="common">Indian wild rice</name>
    <name type="synonym">Oryza sativa f. spontanea</name>
    <dbReference type="NCBI Taxonomy" id="4536"/>
    <lineage>
        <taxon>Eukaryota</taxon>
        <taxon>Viridiplantae</taxon>
        <taxon>Streptophyta</taxon>
        <taxon>Embryophyta</taxon>
        <taxon>Tracheophyta</taxon>
        <taxon>Spermatophyta</taxon>
        <taxon>Magnoliopsida</taxon>
        <taxon>Liliopsida</taxon>
        <taxon>Poales</taxon>
        <taxon>Poaceae</taxon>
        <taxon>BOP clade</taxon>
        <taxon>Oryzoideae</taxon>
        <taxon>Oryzeae</taxon>
        <taxon>Oryzinae</taxon>
        <taxon>Oryza</taxon>
    </lineage>
</organism>
<dbReference type="InterPro" id="IPR055214">
    <property type="entry name" value="PTP-NADK"/>
</dbReference>
<dbReference type="Proteomes" id="UP000006591">
    <property type="component" value="Chromosome 4"/>
</dbReference>
<dbReference type="PANTHER" id="PTHR34968:SF1">
    <property type="entry name" value="AUGMIN SUBUNIT 5"/>
    <property type="match status" value="1"/>
</dbReference>
<reference evidence="3" key="1">
    <citation type="submission" date="2015-04" db="UniProtKB">
        <authorList>
            <consortium name="EnsemblPlants"/>
        </authorList>
    </citation>
    <scope>IDENTIFICATION</scope>
    <source>
        <strain evidence="3">SL10</strain>
    </source>
</reference>
<dbReference type="HOGENOM" id="CLU_381918_0_0_1"/>
<evidence type="ECO:0000313" key="4">
    <source>
        <dbReference type="Proteomes" id="UP000006591"/>
    </source>
</evidence>
<dbReference type="InterPro" id="IPR016130">
    <property type="entry name" value="Tyr_Pase_AS"/>
</dbReference>
<dbReference type="GO" id="GO:0070652">
    <property type="term" value="C:HAUS complex"/>
    <property type="evidence" value="ECO:0007669"/>
    <property type="project" value="InterPro"/>
</dbReference>
<dbReference type="InterPro" id="IPR029131">
    <property type="entry name" value="HAUS5"/>
</dbReference>
<feature type="compositionally biased region" description="Low complexity" evidence="1">
    <location>
        <begin position="96"/>
        <end position="107"/>
    </location>
</feature>
<dbReference type="AlphaFoldDB" id="A0A0E0H141"/>
<dbReference type="GO" id="GO:0051225">
    <property type="term" value="P:spindle assembly"/>
    <property type="evidence" value="ECO:0007669"/>
    <property type="project" value="InterPro"/>
</dbReference>